<reference evidence="2" key="1">
    <citation type="submission" date="2021-03" db="EMBL/GenBank/DDBJ databases">
        <authorList>
            <person name="Bekaert M."/>
        </authorList>
    </citation>
    <scope>NUCLEOTIDE SEQUENCE</scope>
</reference>
<feature type="compositionally biased region" description="Basic and acidic residues" evidence="1">
    <location>
        <begin position="348"/>
        <end position="367"/>
    </location>
</feature>
<accession>A0A8S3UYB7</accession>
<dbReference type="AlphaFoldDB" id="A0A8S3UYB7"/>
<feature type="region of interest" description="Disordered" evidence="1">
    <location>
        <begin position="1"/>
        <end position="34"/>
    </location>
</feature>
<feature type="region of interest" description="Disordered" evidence="1">
    <location>
        <begin position="508"/>
        <end position="551"/>
    </location>
</feature>
<evidence type="ECO:0000256" key="1">
    <source>
        <dbReference type="SAM" id="MobiDB-lite"/>
    </source>
</evidence>
<dbReference type="OrthoDB" id="10350254at2759"/>
<dbReference type="Proteomes" id="UP000683360">
    <property type="component" value="Unassembled WGS sequence"/>
</dbReference>
<evidence type="ECO:0000313" key="3">
    <source>
        <dbReference type="Proteomes" id="UP000683360"/>
    </source>
</evidence>
<organism evidence="2 3">
    <name type="scientific">Mytilus edulis</name>
    <name type="common">Blue mussel</name>
    <dbReference type="NCBI Taxonomy" id="6550"/>
    <lineage>
        <taxon>Eukaryota</taxon>
        <taxon>Metazoa</taxon>
        <taxon>Spiralia</taxon>
        <taxon>Lophotrochozoa</taxon>
        <taxon>Mollusca</taxon>
        <taxon>Bivalvia</taxon>
        <taxon>Autobranchia</taxon>
        <taxon>Pteriomorphia</taxon>
        <taxon>Mytilida</taxon>
        <taxon>Mytiloidea</taxon>
        <taxon>Mytilidae</taxon>
        <taxon>Mytilinae</taxon>
        <taxon>Mytilus</taxon>
    </lineage>
</organism>
<keyword evidence="3" id="KW-1185">Reference proteome</keyword>
<evidence type="ECO:0000313" key="2">
    <source>
        <dbReference type="EMBL" id="CAG2250157.1"/>
    </source>
</evidence>
<protein>
    <submittedName>
        <fullName evidence="2">Uncharacterized protein</fullName>
    </submittedName>
</protein>
<comment type="caution">
    <text evidence="2">The sequence shown here is derived from an EMBL/GenBank/DDBJ whole genome shotgun (WGS) entry which is preliminary data.</text>
</comment>
<feature type="compositionally biased region" description="Polar residues" evidence="1">
    <location>
        <begin position="517"/>
        <end position="542"/>
    </location>
</feature>
<feature type="compositionally biased region" description="Basic and acidic residues" evidence="1">
    <location>
        <begin position="377"/>
        <end position="456"/>
    </location>
</feature>
<name>A0A8S3UYB7_MYTED</name>
<gene>
    <name evidence="2" type="ORF">MEDL_61891</name>
</gene>
<proteinExistence type="predicted"/>
<feature type="region of interest" description="Disordered" evidence="1">
    <location>
        <begin position="348"/>
        <end position="456"/>
    </location>
</feature>
<sequence>MLPQGTTKLLKKKVVDTESSSTLSTKKTRTKKRFSPTENQLFQEAMNFLCSGKIKDNNEKIIDCFSNSTIRTRQKSSNIGKDVEQGEARKKKQEISSLVEKDIVHADNVKKKRCCKPSKVKELKEKQKNILDNLKSQKEIISLEKKQEDNGENCDSIGETKDNCEPKTKTTELNKEVTKASKDRKYLIDDTEKQDEDKLYHSSVVIPVSEQLKCILKRPKISMDVLPSKQKDLPLKRQDISPEESEALTGLLTLGESHKSVETQTLYNTDSGTCSEKRTILNNSCEVKSDRTTQNSLCEVKSNRTILNNSCEVKSDENYNKHSSDKILQKSELENEIDHRINKLLNDVRGKMLNGDKSEENGQDKGKNKQRGNSLYHNKEEQKDNKKGKHEENCKVNKKDKQEQNGDVCKRHEELKNLDEQKDKQEQNLEDDKKDKELQNPEGHQMDKQEHNLVDNEKYNQEKILKGDQKNEKDKHEQNLKSDICDGQEQNSKEQHDHHSLPFLIAAATENDRSVPIDTTVQSGSTEDQTVTASNHTQSPGSNEYLEHSDSDTIPLVEKTVVEEKTPGKWLIPILERLNIDISKGRLIVTKTAQKLCIKTGTLIKSTCSYSSQTSVVQGKEERNIDNSAIDMIAVGDNPITLEMIVKIMMS</sequence>
<dbReference type="EMBL" id="CAJPWZ010003042">
    <property type="protein sequence ID" value="CAG2250157.1"/>
    <property type="molecule type" value="Genomic_DNA"/>
</dbReference>